<dbReference type="InterPro" id="IPR037814">
    <property type="entry name" value="GH94N_CBAP"/>
</dbReference>
<sequence>MSAPTSLVLMGVAGCGKSSLAAPLAQALNLPWTEGDAFHSAHSRQKMAQGDPLSDDDRADWLAALAQCLRGAPPQVLTCSALKRRYREQLRAASPGLRFVFLSLPREDAERRVAERPGHFFDPRLVASQFQTLEPPIDEAGVLQLDATRPIEALVADIQQWLTASAAGPAWLTHPDDGARCELHSPTALPLAGGFLWNRRMMIHATCRGYATAQFMQPEPAKYAHAPNLEAKTFMQPEQAYYAHHPGRFVYVKDEETGTLFSAPYEPVRAPVAQFRFTVGRHALGWTVEHGGVRVEMTLGLPAEDVVELWELRITNLRDRPRRLSVVPYFPIGNMSWMNQSAEWRADLGGVVARSVTPYQKVADHFKNLHLKDQTYFLCESTPDAWEACQAAFEGEGGLHAPSALQGEQLACGDARYETPAACVQYRLPLEPGDQQTYRFLFGPALDDAEIARVRDTYLSANGFARAREAYAAYIDRGRGGLRIQSPDPDFDRFVNHWLPRQVFYHGDVNRLSTDPQTRNYLQDHLGMAYLAPAVTRGALLHALSQQRDNGAMPDGILLVEGAELKYINQVPHTDHCVWLPVCLQAYVGETGDLALLDALVNGRTVAERLDAAMAWLHQDRDARGLSFIAQGDWCDPMNMVGYQGRGVSGWLTVAAAYAMKLWAGVCADAGRTEAATRWQSAAQELNDAANRHLWDGDWFARGITDDGVRFGIQADAEGRIYLNPQSWALLSGAANDDQRRRMLAAIDAQLDTPHGMAMFNPPYSRMRSDVGRVTQKHPGSAENGAVYNHAASFYVHAMYDIGEADRAFSALRRMIPGPDEADLRQRGQMPVFIPNYYRGAHAQYPRTAGRSSQLFNTGTAAWAYRSVIEGLCGLSGCAEGLRVQPQLPSCWDRLDATREFRGAHFTLRVRRTGVHRVLLNGEPLADGVVRHIEAGRDYRLDVEIA</sequence>
<keyword evidence="13" id="KW-1185">Reference proteome</keyword>
<evidence type="ECO:0000256" key="7">
    <source>
        <dbReference type="ARBA" id="ARBA00022777"/>
    </source>
</evidence>
<dbReference type="InterPro" id="IPR033432">
    <property type="entry name" value="GH94_catalytic"/>
</dbReference>
<dbReference type="RefSeq" id="WP_394383378.1">
    <property type="nucleotide sequence ID" value="NZ_JBIGIB010000002.1"/>
</dbReference>
<reference evidence="12 13" key="1">
    <citation type="submission" date="2024-08" db="EMBL/GenBank/DDBJ databases">
        <authorList>
            <person name="Lu H."/>
        </authorList>
    </citation>
    <scope>NUCLEOTIDE SEQUENCE [LARGE SCALE GENOMIC DNA]</scope>
    <source>
        <strain evidence="12 13">BYS87W</strain>
    </source>
</reference>
<dbReference type="EMBL" id="JBIGIB010000002">
    <property type="protein sequence ID" value="MFG6466574.1"/>
    <property type="molecule type" value="Genomic_DNA"/>
</dbReference>
<dbReference type="SUPFAM" id="SSF48208">
    <property type="entry name" value="Six-hairpin glycosidases"/>
    <property type="match status" value="1"/>
</dbReference>
<dbReference type="PANTHER" id="PTHR37469:SF2">
    <property type="entry name" value="CELLOBIONIC ACID PHOSPHORYLASE"/>
    <property type="match status" value="1"/>
</dbReference>
<evidence type="ECO:0000256" key="4">
    <source>
        <dbReference type="ARBA" id="ARBA00022676"/>
    </source>
</evidence>
<accession>A0ABW7GX76</accession>
<feature type="domain" description="Glycosyl hydrolase 94 catalytic" evidence="11">
    <location>
        <begin position="483"/>
        <end position="874"/>
    </location>
</feature>
<dbReference type="InterPro" id="IPR006001">
    <property type="entry name" value="Therm_gnt_kin"/>
</dbReference>
<evidence type="ECO:0000259" key="11">
    <source>
        <dbReference type="Pfam" id="PF17167"/>
    </source>
</evidence>
<comment type="caution">
    <text evidence="12">The sequence shown here is derived from an EMBL/GenBank/DDBJ whole genome shotgun (WGS) entry which is preliminary data.</text>
</comment>
<keyword evidence="4" id="KW-0328">Glycosyltransferase</keyword>
<gene>
    <name evidence="12" type="ORF">ACG01O_08155</name>
</gene>
<keyword evidence="7" id="KW-0418">Kinase</keyword>
<evidence type="ECO:0000313" key="13">
    <source>
        <dbReference type="Proteomes" id="UP001606303"/>
    </source>
</evidence>
<evidence type="ECO:0000256" key="8">
    <source>
        <dbReference type="ARBA" id="ARBA00022840"/>
    </source>
</evidence>
<dbReference type="PANTHER" id="PTHR37469">
    <property type="entry name" value="CELLOBIONIC ACID PHOSPHORYLASE-RELATED"/>
    <property type="match status" value="1"/>
</dbReference>
<dbReference type="Pfam" id="PF17167">
    <property type="entry name" value="Glyco_hydro_94"/>
    <property type="match status" value="1"/>
</dbReference>
<evidence type="ECO:0000259" key="10">
    <source>
        <dbReference type="Pfam" id="PF06165"/>
    </source>
</evidence>
<dbReference type="CDD" id="cd11748">
    <property type="entry name" value="GH94N_NdvB_like"/>
    <property type="match status" value="1"/>
</dbReference>
<protein>
    <recommendedName>
        <fullName evidence="3">gluconokinase</fullName>
        <ecNumber evidence="3">2.7.1.12</ecNumber>
    </recommendedName>
</protein>
<comment type="pathway">
    <text evidence="1">Carbohydrate acid metabolism.</text>
</comment>
<evidence type="ECO:0000256" key="3">
    <source>
        <dbReference type="ARBA" id="ARBA00012054"/>
    </source>
</evidence>
<name>A0ABW7GX76_9BURK</name>
<keyword evidence="5 12" id="KW-0808">Transferase</keyword>
<dbReference type="Gene3D" id="1.50.10.10">
    <property type="match status" value="1"/>
</dbReference>
<dbReference type="Gene3D" id="3.40.50.300">
    <property type="entry name" value="P-loop containing nucleotide triphosphate hydrolases"/>
    <property type="match status" value="1"/>
</dbReference>
<dbReference type="GO" id="GO:0046316">
    <property type="term" value="F:gluconokinase activity"/>
    <property type="evidence" value="ECO:0007669"/>
    <property type="project" value="UniProtKB-EC"/>
</dbReference>
<evidence type="ECO:0000313" key="12">
    <source>
        <dbReference type="EMBL" id="MFG6466574.1"/>
    </source>
</evidence>
<evidence type="ECO:0000256" key="1">
    <source>
        <dbReference type="ARBA" id="ARBA00004761"/>
    </source>
</evidence>
<evidence type="ECO:0000256" key="5">
    <source>
        <dbReference type="ARBA" id="ARBA00022679"/>
    </source>
</evidence>
<dbReference type="Gene3D" id="2.60.420.10">
    <property type="entry name" value="Maltose phosphorylase, domain 3"/>
    <property type="match status" value="1"/>
</dbReference>
<dbReference type="InterPro" id="IPR008928">
    <property type="entry name" value="6-hairpin_glycosidase_sf"/>
</dbReference>
<dbReference type="InterPro" id="IPR027417">
    <property type="entry name" value="P-loop_NTPase"/>
</dbReference>
<dbReference type="InterPro" id="IPR010383">
    <property type="entry name" value="Glyco_hydrolase_94_b-supersand"/>
</dbReference>
<comment type="similarity">
    <text evidence="2">Belongs to the gluconokinase GntK/GntV family.</text>
</comment>
<keyword evidence="8" id="KW-0067">ATP-binding</keyword>
<dbReference type="InterPro" id="IPR037018">
    <property type="entry name" value="GH65_N"/>
</dbReference>
<evidence type="ECO:0000256" key="6">
    <source>
        <dbReference type="ARBA" id="ARBA00022741"/>
    </source>
</evidence>
<dbReference type="InterPro" id="IPR012341">
    <property type="entry name" value="6hp_glycosidase-like_sf"/>
</dbReference>
<evidence type="ECO:0000256" key="2">
    <source>
        <dbReference type="ARBA" id="ARBA00008420"/>
    </source>
</evidence>
<keyword evidence="6" id="KW-0547">Nucleotide-binding</keyword>
<feature type="domain" description="Glycosyl hydrolase 94 supersandwich" evidence="10">
    <location>
        <begin position="244"/>
        <end position="459"/>
    </location>
</feature>
<dbReference type="CDD" id="cd02021">
    <property type="entry name" value="GntK"/>
    <property type="match status" value="1"/>
</dbReference>
<dbReference type="EC" id="2.7.1.12" evidence="3"/>
<dbReference type="Proteomes" id="UP001606303">
    <property type="component" value="Unassembled WGS sequence"/>
</dbReference>
<proteinExistence type="inferred from homology"/>
<dbReference type="SUPFAM" id="SSF52540">
    <property type="entry name" value="P-loop containing nucleoside triphosphate hydrolases"/>
    <property type="match status" value="1"/>
</dbReference>
<evidence type="ECO:0000256" key="9">
    <source>
        <dbReference type="ARBA" id="ARBA00048090"/>
    </source>
</evidence>
<dbReference type="InterPro" id="IPR011013">
    <property type="entry name" value="Gal_mutarotase_sf_dom"/>
</dbReference>
<dbReference type="Gene3D" id="2.70.98.40">
    <property type="entry name" value="Glycoside hydrolase, family 65, N-terminal domain"/>
    <property type="match status" value="1"/>
</dbReference>
<organism evidence="12 13">
    <name type="scientific">Pelomonas baiyunensis</name>
    <dbReference type="NCBI Taxonomy" id="3299026"/>
    <lineage>
        <taxon>Bacteria</taxon>
        <taxon>Pseudomonadati</taxon>
        <taxon>Pseudomonadota</taxon>
        <taxon>Betaproteobacteria</taxon>
        <taxon>Burkholderiales</taxon>
        <taxon>Sphaerotilaceae</taxon>
        <taxon>Roseateles</taxon>
    </lineage>
</organism>
<comment type="catalytic activity">
    <reaction evidence="9">
        <text>D-gluconate + ATP = 6-phospho-D-gluconate + ADP + H(+)</text>
        <dbReference type="Rhea" id="RHEA:19433"/>
        <dbReference type="ChEBI" id="CHEBI:15378"/>
        <dbReference type="ChEBI" id="CHEBI:18391"/>
        <dbReference type="ChEBI" id="CHEBI:30616"/>
        <dbReference type="ChEBI" id="CHEBI:58759"/>
        <dbReference type="ChEBI" id="CHEBI:456216"/>
        <dbReference type="EC" id="2.7.1.12"/>
    </reaction>
</comment>
<dbReference type="InterPro" id="IPR052047">
    <property type="entry name" value="GH94_Enzymes"/>
</dbReference>
<dbReference type="NCBIfam" id="TIGR01313">
    <property type="entry name" value="therm_gnt_kin"/>
    <property type="match status" value="1"/>
</dbReference>
<dbReference type="SUPFAM" id="SSF74650">
    <property type="entry name" value="Galactose mutarotase-like"/>
    <property type="match status" value="1"/>
</dbReference>
<dbReference type="Pfam" id="PF06165">
    <property type="entry name" value="GH94_b-supersand"/>
    <property type="match status" value="1"/>
</dbReference>